<protein>
    <submittedName>
        <fullName evidence="2">Uracil-DNA glycosylase family protein</fullName>
    </submittedName>
</protein>
<dbReference type="EMBL" id="VWRN01000060">
    <property type="protein sequence ID" value="KAA6117996.1"/>
    <property type="molecule type" value="Genomic_DNA"/>
</dbReference>
<gene>
    <name evidence="2" type="ORF">F1599_22150</name>
</gene>
<dbReference type="AlphaFoldDB" id="A0A5M8A7P1"/>
<keyword evidence="3" id="KW-1185">Reference proteome</keyword>
<dbReference type="Gene3D" id="3.40.470.10">
    <property type="entry name" value="Uracil-DNA glycosylase-like domain"/>
    <property type="match status" value="1"/>
</dbReference>
<comment type="caution">
    <text evidence="2">The sequence shown here is derived from an EMBL/GenBank/DDBJ whole genome shotgun (WGS) entry which is preliminary data.</text>
</comment>
<feature type="domain" description="Uracil-DNA glycosylase-like" evidence="1">
    <location>
        <begin position="33"/>
        <end position="190"/>
    </location>
</feature>
<dbReference type="InterPro" id="IPR005122">
    <property type="entry name" value="Uracil-DNA_glycosylase-like"/>
</dbReference>
<dbReference type="Pfam" id="PF03167">
    <property type="entry name" value="UDG"/>
    <property type="match status" value="1"/>
</dbReference>
<dbReference type="RefSeq" id="WP_150084603.1">
    <property type="nucleotide sequence ID" value="NZ_VWRN01000060.1"/>
</dbReference>
<evidence type="ECO:0000313" key="2">
    <source>
        <dbReference type="EMBL" id="KAA6117996.1"/>
    </source>
</evidence>
<dbReference type="SMART" id="SM00986">
    <property type="entry name" value="UDG"/>
    <property type="match status" value="1"/>
</dbReference>
<dbReference type="SUPFAM" id="SSF52141">
    <property type="entry name" value="Uracil-DNA glycosylase-like"/>
    <property type="match status" value="1"/>
</dbReference>
<dbReference type="PANTHER" id="PTHR42160">
    <property type="entry name" value="URACIL-DNA GLYCOSYLASE SUPERFAMILY PROTEIN"/>
    <property type="match status" value="1"/>
</dbReference>
<name>A0A5M8A7P1_9BURK</name>
<evidence type="ECO:0000313" key="3">
    <source>
        <dbReference type="Proteomes" id="UP000324324"/>
    </source>
</evidence>
<sequence>MKIHRTIELGALLAQVRACRACEPDLPLGARPVLQASPQSRILIVGQAPGTKVHQTGIPWNDASGKRLREWLGVDAETFYDPTRFAIVPMGLCYPGRAASGDKPPRPECAPMWMDRILAGLEHIELTLLVGLHAQRYFLGAANKPSLTETVMAWAEYGPRYVPLPHPSPRNVAWFQRNAWFGEEVVPMLKTRVAEVLENDGVNEAEKAAPRRIAARPRP</sequence>
<dbReference type="SMART" id="SM00987">
    <property type="entry name" value="UreE_C"/>
    <property type="match status" value="1"/>
</dbReference>
<reference evidence="2 3" key="1">
    <citation type="submission" date="2019-09" db="EMBL/GenBank/DDBJ databases">
        <title>Isolation of a novel species in the genus Cupriavidus from patients with sepsis using whole genome sequencing.</title>
        <authorList>
            <person name="Kweon O.J."/>
            <person name="Lee M.-K."/>
        </authorList>
    </citation>
    <scope>NUCLEOTIDE SEQUENCE [LARGE SCALE GENOMIC DNA]</scope>
    <source>
        <strain evidence="2 3">MKL-01</strain>
    </source>
</reference>
<organism evidence="2 3">
    <name type="scientific">Cupriavidus cauae</name>
    <dbReference type="NCBI Taxonomy" id="2608999"/>
    <lineage>
        <taxon>Bacteria</taxon>
        <taxon>Pseudomonadati</taxon>
        <taxon>Pseudomonadota</taxon>
        <taxon>Betaproteobacteria</taxon>
        <taxon>Burkholderiales</taxon>
        <taxon>Burkholderiaceae</taxon>
        <taxon>Cupriavidus</taxon>
    </lineage>
</organism>
<proteinExistence type="predicted"/>
<dbReference type="CDD" id="cd10033">
    <property type="entry name" value="UDG_like"/>
    <property type="match status" value="1"/>
</dbReference>
<dbReference type="InterPro" id="IPR047124">
    <property type="entry name" value="HI_0220.2"/>
</dbReference>
<dbReference type="PANTHER" id="PTHR42160:SF1">
    <property type="entry name" value="URACIL-DNA GLYCOSYLASE SUPERFAMILY PROTEIN"/>
    <property type="match status" value="1"/>
</dbReference>
<dbReference type="Proteomes" id="UP000324324">
    <property type="component" value="Unassembled WGS sequence"/>
</dbReference>
<dbReference type="InterPro" id="IPR036895">
    <property type="entry name" value="Uracil-DNA_glycosylase-like_sf"/>
</dbReference>
<accession>A0A5M8A7P1</accession>
<evidence type="ECO:0000259" key="1">
    <source>
        <dbReference type="SMART" id="SM00986"/>
    </source>
</evidence>